<evidence type="ECO:0000313" key="2">
    <source>
        <dbReference type="Proteomes" id="UP000235672"/>
    </source>
</evidence>
<protein>
    <submittedName>
        <fullName evidence="1">Uncharacterized protein</fullName>
    </submittedName>
</protein>
<name>A0A2J6PEJ4_9HELO</name>
<dbReference type="EMBL" id="KZ613550">
    <property type="protein sequence ID" value="PMD12424.1"/>
    <property type="molecule type" value="Genomic_DNA"/>
</dbReference>
<organism evidence="1 2">
    <name type="scientific">Hyaloscypha hepaticicola</name>
    <dbReference type="NCBI Taxonomy" id="2082293"/>
    <lineage>
        <taxon>Eukaryota</taxon>
        <taxon>Fungi</taxon>
        <taxon>Dikarya</taxon>
        <taxon>Ascomycota</taxon>
        <taxon>Pezizomycotina</taxon>
        <taxon>Leotiomycetes</taxon>
        <taxon>Helotiales</taxon>
        <taxon>Hyaloscyphaceae</taxon>
        <taxon>Hyaloscypha</taxon>
    </lineage>
</organism>
<reference evidence="1 2" key="1">
    <citation type="submission" date="2016-05" db="EMBL/GenBank/DDBJ databases">
        <title>A degradative enzymes factory behind the ericoid mycorrhizal symbiosis.</title>
        <authorList>
            <consortium name="DOE Joint Genome Institute"/>
            <person name="Martino E."/>
            <person name="Morin E."/>
            <person name="Grelet G."/>
            <person name="Kuo A."/>
            <person name="Kohler A."/>
            <person name="Daghino S."/>
            <person name="Barry K."/>
            <person name="Choi C."/>
            <person name="Cichocki N."/>
            <person name="Clum A."/>
            <person name="Copeland A."/>
            <person name="Hainaut M."/>
            <person name="Haridas S."/>
            <person name="Labutti K."/>
            <person name="Lindquist E."/>
            <person name="Lipzen A."/>
            <person name="Khouja H.-R."/>
            <person name="Murat C."/>
            <person name="Ohm R."/>
            <person name="Olson A."/>
            <person name="Spatafora J."/>
            <person name="Veneault-Fourrey C."/>
            <person name="Henrissat B."/>
            <person name="Grigoriev I."/>
            <person name="Martin F."/>
            <person name="Perotto S."/>
        </authorList>
    </citation>
    <scope>NUCLEOTIDE SEQUENCE [LARGE SCALE GENOMIC DNA]</scope>
    <source>
        <strain evidence="1 2">UAMH 7357</strain>
    </source>
</reference>
<proteinExistence type="predicted"/>
<sequence>MRLKAGSSSASFAACLILTKRESTIGLSISDLLDSSLSLIRSMPPRNSTRDILCAIFFARLNNAHSAKLLVVKSTSP</sequence>
<accession>A0A2J6PEJ4</accession>
<dbReference type="AlphaFoldDB" id="A0A2J6PEJ4"/>
<keyword evidence="2" id="KW-1185">Reference proteome</keyword>
<gene>
    <name evidence="1" type="ORF">NA56DRAFT_484597</name>
</gene>
<dbReference type="PROSITE" id="PS51257">
    <property type="entry name" value="PROKAR_LIPOPROTEIN"/>
    <property type="match status" value="1"/>
</dbReference>
<dbReference type="Proteomes" id="UP000235672">
    <property type="component" value="Unassembled WGS sequence"/>
</dbReference>
<evidence type="ECO:0000313" key="1">
    <source>
        <dbReference type="EMBL" id="PMD12424.1"/>
    </source>
</evidence>